<keyword evidence="4" id="KW-1185">Reference proteome</keyword>
<dbReference type="EnsemblPlants" id="KEH37780">
    <property type="protein sequence ID" value="KEH37780"/>
    <property type="gene ID" value="MTR_2g047150"/>
</dbReference>
<evidence type="ECO:0000256" key="1">
    <source>
        <dbReference type="SAM" id="Phobius"/>
    </source>
</evidence>
<dbReference type="AlphaFoldDB" id="A0A072VI13"/>
<reference evidence="3" key="3">
    <citation type="submission" date="2015-04" db="UniProtKB">
        <authorList>
            <consortium name="EnsemblPlants"/>
        </authorList>
    </citation>
    <scope>IDENTIFICATION</scope>
    <source>
        <strain evidence="3">cv. Jemalong A17</strain>
    </source>
</reference>
<accession>A0A072VI13</accession>
<dbReference type="EMBL" id="CM001218">
    <property type="protein sequence ID" value="KEH37780.1"/>
    <property type="molecule type" value="Genomic_DNA"/>
</dbReference>
<evidence type="ECO:0000313" key="3">
    <source>
        <dbReference type="EnsemblPlants" id="KEH37780"/>
    </source>
</evidence>
<keyword evidence="1 2" id="KW-0812">Transmembrane</keyword>
<evidence type="ECO:0000313" key="2">
    <source>
        <dbReference type="EMBL" id="KEH37780.1"/>
    </source>
</evidence>
<sequence>MAKTSQHKVYHEEKLYQEFRLSKNGTIIEIKMQINILSTHFLILDILTFSFIIAANHHFNENKTWTTQSVGNPPSPSPPKLIPVFDIYYNKKSLFAKVQGT</sequence>
<dbReference type="HOGENOM" id="CLU_2295845_0_0_1"/>
<dbReference type="Proteomes" id="UP000002051">
    <property type="component" value="Chromosome 2"/>
</dbReference>
<reference evidence="2 4" key="2">
    <citation type="journal article" date="2014" name="BMC Genomics">
        <title>An improved genome release (version Mt4.0) for the model legume Medicago truncatula.</title>
        <authorList>
            <person name="Tang H."/>
            <person name="Krishnakumar V."/>
            <person name="Bidwell S."/>
            <person name="Rosen B."/>
            <person name="Chan A."/>
            <person name="Zhou S."/>
            <person name="Gentzbittel L."/>
            <person name="Childs K.L."/>
            <person name="Yandell M."/>
            <person name="Gundlach H."/>
            <person name="Mayer K.F."/>
            <person name="Schwartz D.C."/>
            <person name="Town C.D."/>
        </authorList>
    </citation>
    <scope>GENOME REANNOTATION</scope>
    <source>
        <strain evidence="2">A17</strain>
        <strain evidence="3 4">cv. Jemalong A17</strain>
    </source>
</reference>
<feature type="transmembrane region" description="Helical" evidence="1">
    <location>
        <begin position="41"/>
        <end position="59"/>
    </location>
</feature>
<reference evidence="2 4" key="1">
    <citation type="journal article" date="2011" name="Nature">
        <title>The Medicago genome provides insight into the evolution of rhizobial symbioses.</title>
        <authorList>
            <person name="Young N.D."/>
            <person name="Debelle F."/>
            <person name="Oldroyd G.E."/>
            <person name="Geurts R."/>
            <person name="Cannon S.B."/>
            <person name="Udvardi M.K."/>
            <person name="Benedito V.A."/>
            <person name="Mayer K.F."/>
            <person name="Gouzy J."/>
            <person name="Schoof H."/>
            <person name="Van de Peer Y."/>
            <person name="Proost S."/>
            <person name="Cook D.R."/>
            <person name="Meyers B.C."/>
            <person name="Spannagl M."/>
            <person name="Cheung F."/>
            <person name="De Mita S."/>
            <person name="Krishnakumar V."/>
            <person name="Gundlach H."/>
            <person name="Zhou S."/>
            <person name="Mudge J."/>
            <person name="Bharti A.K."/>
            <person name="Murray J.D."/>
            <person name="Naoumkina M.A."/>
            <person name="Rosen B."/>
            <person name="Silverstein K.A."/>
            <person name="Tang H."/>
            <person name="Rombauts S."/>
            <person name="Zhao P.X."/>
            <person name="Zhou P."/>
            <person name="Barbe V."/>
            <person name="Bardou P."/>
            <person name="Bechner M."/>
            <person name="Bellec A."/>
            <person name="Berger A."/>
            <person name="Berges H."/>
            <person name="Bidwell S."/>
            <person name="Bisseling T."/>
            <person name="Choisne N."/>
            <person name="Couloux A."/>
            <person name="Denny R."/>
            <person name="Deshpande S."/>
            <person name="Dai X."/>
            <person name="Doyle J.J."/>
            <person name="Dudez A.M."/>
            <person name="Farmer A.D."/>
            <person name="Fouteau S."/>
            <person name="Franken C."/>
            <person name="Gibelin C."/>
            <person name="Gish J."/>
            <person name="Goldstein S."/>
            <person name="Gonzalez A.J."/>
            <person name="Green P.J."/>
            <person name="Hallab A."/>
            <person name="Hartog M."/>
            <person name="Hua A."/>
            <person name="Humphray S.J."/>
            <person name="Jeong D.H."/>
            <person name="Jing Y."/>
            <person name="Jocker A."/>
            <person name="Kenton S.M."/>
            <person name="Kim D.J."/>
            <person name="Klee K."/>
            <person name="Lai H."/>
            <person name="Lang C."/>
            <person name="Lin S."/>
            <person name="Macmil S.L."/>
            <person name="Magdelenat G."/>
            <person name="Matthews L."/>
            <person name="McCorrison J."/>
            <person name="Monaghan E.L."/>
            <person name="Mun J.H."/>
            <person name="Najar F.Z."/>
            <person name="Nicholson C."/>
            <person name="Noirot C."/>
            <person name="O'Bleness M."/>
            <person name="Paule C.R."/>
            <person name="Poulain J."/>
            <person name="Prion F."/>
            <person name="Qin B."/>
            <person name="Qu C."/>
            <person name="Retzel E.F."/>
            <person name="Riddle C."/>
            <person name="Sallet E."/>
            <person name="Samain S."/>
            <person name="Samson N."/>
            <person name="Sanders I."/>
            <person name="Saurat O."/>
            <person name="Scarpelli C."/>
            <person name="Schiex T."/>
            <person name="Segurens B."/>
            <person name="Severin A.J."/>
            <person name="Sherrier D.J."/>
            <person name="Shi R."/>
            <person name="Sims S."/>
            <person name="Singer S.R."/>
            <person name="Sinharoy S."/>
            <person name="Sterck L."/>
            <person name="Viollet A."/>
            <person name="Wang B.B."/>
            <person name="Wang K."/>
            <person name="Wang M."/>
            <person name="Wang X."/>
            <person name="Warfsmann J."/>
            <person name="Weissenbach J."/>
            <person name="White D.D."/>
            <person name="White J.D."/>
            <person name="Wiley G.B."/>
            <person name="Wincker P."/>
            <person name="Xing Y."/>
            <person name="Yang L."/>
            <person name="Yao Z."/>
            <person name="Ying F."/>
            <person name="Zhai J."/>
            <person name="Zhou L."/>
            <person name="Zuber A."/>
            <person name="Denarie J."/>
            <person name="Dixon R.A."/>
            <person name="May G.D."/>
            <person name="Schwartz D.C."/>
            <person name="Rogers J."/>
            <person name="Quetier F."/>
            <person name="Town C.D."/>
            <person name="Roe B.A."/>
        </authorList>
    </citation>
    <scope>NUCLEOTIDE SEQUENCE [LARGE SCALE GENOMIC DNA]</scope>
    <source>
        <strain evidence="2">A17</strain>
        <strain evidence="3 4">cv. Jemalong A17</strain>
    </source>
</reference>
<keyword evidence="1" id="KW-0472">Membrane</keyword>
<evidence type="ECO:0000313" key="4">
    <source>
        <dbReference type="Proteomes" id="UP000002051"/>
    </source>
</evidence>
<keyword evidence="1" id="KW-1133">Transmembrane helix</keyword>
<organism evidence="2 4">
    <name type="scientific">Medicago truncatula</name>
    <name type="common">Barrel medic</name>
    <name type="synonym">Medicago tribuloides</name>
    <dbReference type="NCBI Taxonomy" id="3880"/>
    <lineage>
        <taxon>Eukaryota</taxon>
        <taxon>Viridiplantae</taxon>
        <taxon>Streptophyta</taxon>
        <taxon>Embryophyta</taxon>
        <taxon>Tracheophyta</taxon>
        <taxon>Spermatophyta</taxon>
        <taxon>Magnoliopsida</taxon>
        <taxon>eudicotyledons</taxon>
        <taxon>Gunneridae</taxon>
        <taxon>Pentapetalae</taxon>
        <taxon>rosids</taxon>
        <taxon>fabids</taxon>
        <taxon>Fabales</taxon>
        <taxon>Fabaceae</taxon>
        <taxon>Papilionoideae</taxon>
        <taxon>50 kb inversion clade</taxon>
        <taxon>NPAAA clade</taxon>
        <taxon>Hologalegina</taxon>
        <taxon>IRL clade</taxon>
        <taxon>Trifolieae</taxon>
        <taxon>Medicago</taxon>
    </lineage>
</organism>
<proteinExistence type="predicted"/>
<name>A0A072VI13_MEDTR</name>
<protein>
    <submittedName>
        <fullName evidence="2">Transmembrane protein, putative</fullName>
    </submittedName>
</protein>
<gene>
    <name evidence="2" type="ordered locus">MTR_2g047150</name>
</gene>